<evidence type="ECO:0000313" key="2">
    <source>
        <dbReference type="Proteomes" id="UP000198282"/>
    </source>
</evidence>
<evidence type="ECO:0000313" key="1">
    <source>
        <dbReference type="EMBL" id="SNT61368.1"/>
    </source>
</evidence>
<organism evidence="1 2">
    <name type="scientific">Streptosporangium subroseum</name>
    <dbReference type="NCBI Taxonomy" id="106412"/>
    <lineage>
        <taxon>Bacteria</taxon>
        <taxon>Bacillati</taxon>
        <taxon>Actinomycetota</taxon>
        <taxon>Actinomycetes</taxon>
        <taxon>Streptosporangiales</taxon>
        <taxon>Streptosporangiaceae</taxon>
        <taxon>Streptosporangium</taxon>
    </lineage>
</organism>
<keyword evidence="2" id="KW-1185">Reference proteome</keyword>
<dbReference type="EMBL" id="FZOD01000083">
    <property type="protein sequence ID" value="SNT61368.1"/>
    <property type="molecule type" value="Genomic_DNA"/>
</dbReference>
<gene>
    <name evidence="1" type="ORF">SAMN05216276_108324</name>
</gene>
<protein>
    <submittedName>
        <fullName evidence="1">Uncharacterized protein</fullName>
    </submittedName>
</protein>
<dbReference type="AlphaFoldDB" id="A0A239P417"/>
<accession>A0A239P417</accession>
<sequence>MIVPVAVVLDVAMPVVDVVHVAVVRHGDVPAARLVLVAVAVMRGVTARLAFVDVILMDLVQVTVMDVVDVVVVRHGDVPATGPMLVVVIGVLTMLSGNAHVCPRETCRPKAATNVM</sequence>
<name>A0A239P417_9ACTN</name>
<reference evidence="1 2" key="1">
    <citation type="submission" date="2017-06" db="EMBL/GenBank/DDBJ databases">
        <authorList>
            <person name="Kim H.J."/>
            <person name="Triplett B.A."/>
        </authorList>
    </citation>
    <scope>NUCLEOTIDE SEQUENCE [LARGE SCALE GENOMIC DNA]</scope>
    <source>
        <strain evidence="1 2">CGMCC 4.2132</strain>
    </source>
</reference>
<proteinExistence type="predicted"/>
<dbReference type="Proteomes" id="UP000198282">
    <property type="component" value="Unassembled WGS sequence"/>
</dbReference>